<gene>
    <name evidence="1" type="ORF">H9964_05905</name>
</gene>
<organism evidence="1 2">
    <name type="scientific">Candidatus Gallimonas intestinavium</name>
    <dbReference type="NCBI Taxonomy" id="2838603"/>
    <lineage>
        <taxon>Bacteria</taxon>
        <taxon>Bacillati</taxon>
        <taxon>Bacillota</taxon>
        <taxon>Clostridia</taxon>
        <taxon>Candidatus Gallimonas</taxon>
    </lineage>
</organism>
<dbReference type="Proteomes" id="UP000824102">
    <property type="component" value="Unassembled WGS sequence"/>
</dbReference>
<reference evidence="1" key="1">
    <citation type="journal article" date="2021" name="PeerJ">
        <title>Extensive microbial diversity within the chicken gut microbiome revealed by metagenomics and culture.</title>
        <authorList>
            <person name="Gilroy R."/>
            <person name="Ravi A."/>
            <person name="Getino M."/>
            <person name="Pursley I."/>
            <person name="Horton D.L."/>
            <person name="Alikhan N.F."/>
            <person name="Baker D."/>
            <person name="Gharbi K."/>
            <person name="Hall N."/>
            <person name="Watson M."/>
            <person name="Adriaenssens E.M."/>
            <person name="Foster-Nyarko E."/>
            <person name="Jarju S."/>
            <person name="Secka A."/>
            <person name="Antonio M."/>
            <person name="Oren A."/>
            <person name="Chaudhuri R.R."/>
            <person name="La Ragione R."/>
            <person name="Hildebrand F."/>
            <person name="Pallen M.J."/>
        </authorList>
    </citation>
    <scope>NUCLEOTIDE SEQUENCE</scope>
    <source>
        <strain evidence="1">ChiW7-2402</strain>
    </source>
</reference>
<proteinExistence type="predicted"/>
<dbReference type="AlphaFoldDB" id="A0A9D2G4V3"/>
<dbReference type="EMBL" id="DXBB01000079">
    <property type="protein sequence ID" value="HIZ73094.1"/>
    <property type="molecule type" value="Genomic_DNA"/>
</dbReference>
<protein>
    <submittedName>
        <fullName evidence="1">Uncharacterized protein</fullName>
    </submittedName>
</protein>
<evidence type="ECO:0000313" key="1">
    <source>
        <dbReference type="EMBL" id="HIZ73094.1"/>
    </source>
</evidence>
<sequence>MEERRILGYFSDRSKLAEALLACRRCGIGEEETAVEEFSVPLRRGRRFPYELSYEFSLRRGENVEDFYDIFGPQKSRWQCLRLKRRLQRSHPRFRPAEGKEYTQSYDGFWIERYEIDKLYSVLERK</sequence>
<evidence type="ECO:0000313" key="2">
    <source>
        <dbReference type="Proteomes" id="UP000824102"/>
    </source>
</evidence>
<name>A0A9D2G4V3_9FIRM</name>
<comment type="caution">
    <text evidence="1">The sequence shown here is derived from an EMBL/GenBank/DDBJ whole genome shotgun (WGS) entry which is preliminary data.</text>
</comment>
<reference evidence="1" key="2">
    <citation type="submission" date="2021-04" db="EMBL/GenBank/DDBJ databases">
        <authorList>
            <person name="Gilroy R."/>
        </authorList>
    </citation>
    <scope>NUCLEOTIDE SEQUENCE</scope>
    <source>
        <strain evidence="1">ChiW7-2402</strain>
    </source>
</reference>
<accession>A0A9D2G4V3</accession>